<gene>
    <name evidence="1" type="ORF">IAA19_02980</name>
</gene>
<proteinExistence type="predicted"/>
<protein>
    <submittedName>
        <fullName evidence="1">DUF2971 domain-containing protein</fullName>
    </submittedName>
</protein>
<name>A0A9D2JDN0_9ACTN</name>
<comment type="caution">
    <text evidence="1">The sequence shown here is derived from an EMBL/GenBank/DDBJ whole genome shotgun (WGS) entry which is preliminary data.</text>
</comment>
<dbReference type="Pfam" id="PF11185">
    <property type="entry name" value="DUF2971"/>
    <property type="match status" value="1"/>
</dbReference>
<organism evidence="1 2">
    <name type="scientific">Candidatus Olsenella pullistercoris</name>
    <dbReference type="NCBI Taxonomy" id="2838712"/>
    <lineage>
        <taxon>Bacteria</taxon>
        <taxon>Bacillati</taxon>
        <taxon>Actinomycetota</taxon>
        <taxon>Coriobacteriia</taxon>
        <taxon>Coriobacteriales</taxon>
        <taxon>Atopobiaceae</taxon>
        <taxon>Olsenella</taxon>
    </lineage>
</organism>
<sequence>MVGRSLLDRFTEKLEFETVMPLSPYDGEVYHYSSLGNVNSILLGKKGLCLWASRIDCLNDASEGTLPEMRFAQACDELKADGRIDGRFYELIRDVRPNRTGLVLYTASGKTRPVRDEFKTYVTSFSEDSDALAMWNYYSKGSRYEGINIGISSCRLLSSLNSRQNQHGAVMALMVKVIYDEREQLELIERVLLDLYENYEQGYENSVRYHIGTLLSNLKPVFKYACFSHEKEVRLFINVYRKFESELRIEYRTCAGYVIPYIPLNFDRSVVSRITLGPGLESDNQKAVQKKVVEEMLMNHGYQAVVAQSIIPVRY</sequence>
<dbReference type="InterPro" id="IPR021352">
    <property type="entry name" value="DUF2971"/>
</dbReference>
<dbReference type="Proteomes" id="UP000824062">
    <property type="component" value="Unassembled WGS sequence"/>
</dbReference>
<accession>A0A9D2JDN0</accession>
<reference evidence="1" key="1">
    <citation type="journal article" date="2021" name="PeerJ">
        <title>Extensive microbial diversity within the chicken gut microbiome revealed by metagenomics and culture.</title>
        <authorList>
            <person name="Gilroy R."/>
            <person name="Ravi A."/>
            <person name="Getino M."/>
            <person name="Pursley I."/>
            <person name="Horton D.L."/>
            <person name="Alikhan N.F."/>
            <person name="Baker D."/>
            <person name="Gharbi K."/>
            <person name="Hall N."/>
            <person name="Watson M."/>
            <person name="Adriaenssens E.M."/>
            <person name="Foster-Nyarko E."/>
            <person name="Jarju S."/>
            <person name="Secka A."/>
            <person name="Antonio M."/>
            <person name="Oren A."/>
            <person name="Chaudhuri R.R."/>
            <person name="La Ragione R."/>
            <person name="Hildebrand F."/>
            <person name="Pallen M.J."/>
        </authorList>
    </citation>
    <scope>NUCLEOTIDE SEQUENCE</scope>
    <source>
        <strain evidence="1">ChiHjej12B11-14209</strain>
    </source>
</reference>
<evidence type="ECO:0000313" key="1">
    <source>
        <dbReference type="EMBL" id="HIZ45966.1"/>
    </source>
</evidence>
<reference evidence="1" key="2">
    <citation type="submission" date="2021-04" db="EMBL/GenBank/DDBJ databases">
        <authorList>
            <person name="Gilroy R."/>
        </authorList>
    </citation>
    <scope>NUCLEOTIDE SEQUENCE</scope>
    <source>
        <strain evidence="1">ChiHjej12B11-14209</strain>
    </source>
</reference>
<dbReference type="EMBL" id="DXBM01000029">
    <property type="protein sequence ID" value="HIZ45966.1"/>
    <property type="molecule type" value="Genomic_DNA"/>
</dbReference>
<evidence type="ECO:0000313" key="2">
    <source>
        <dbReference type="Proteomes" id="UP000824062"/>
    </source>
</evidence>
<dbReference type="AlphaFoldDB" id="A0A9D2JDN0"/>